<protein>
    <submittedName>
        <fullName evidence="2">SCP-2 sterol transfer family protein</fullName>
    </submittedName>
</protein>
<feature type="domain" description="SCP2" evidence="1">
    <location>
        <begin position="121"/>
        <end position="214"/>
    </location>
</feature>
<organism evidence="2 3">
    <name type="scientific">Herbihabitans rhizosphaerae</name>
    <dbReference type="NCBI Taxonomy" id="1872711"/>
    <lineage>
        <taxon>Bacteria</taxon>
        <taxon>Bacillati</taxon>
        <taxon>Actinomycetota</taxon>
        <taxon>Actinomycetes</taxon>
        <taxon>Pseudonocardiales</taxon>
        <taxon>Pseudonocardiaceae</taxon>
        <taxon>Herbihabitans</taxon>
    </lineage>
</organism>
<dbReference type="RefSeq" id="WP_130345226.1">
    <property type="nucleotide sequence ID" value="NZ_SGWQ01000005.1"/>
</dbReference>
<dbReference type="InterPro" id="IPR036527">
    <property type="entry name" value="SCP2_sterol-bd_dom_sf"/>
</dbReference>
<evidence type="ECO:0000313" key="2">
    <source>
        <dbReference type="EMBL" id="RZS37784.1"/>
    </source>
</evidence>
<dbReference type="InterPro" id="IPR003033">
    <property type="entry name" value="SCP2_sterol-bd_dom"/>
</dbReference>
<dbReference type="AlphaFoldDB" id="A0A4Q7KN44"/>
<dbReference type="EMBL" id="SGWQ01000005">
    <property type="protein sequence ID" value="RZS37784.1"/>
    <property type="molecule type" value="Genomic_DNA"/>
</dbReference>
<dbReference type="Gene3D" id="3.30.1050.10">
    <property type="entry name" value="SCP2 sterol-binding domain"/>
    <property type="match status" value="1"/>
</dbReference>
<gene>
    <name evidence="2" type="ORF">EV193_105343</name>
</gene>
<comment type="caution">
    <text evidence="2">The sequence shown here is derived from an EMBL/GenBank/DDBJ whole genome shotgun (WGS) entry which is preliminary data.</text>
</comment>
<dbReference type="Proteomes" id="UP000294257">
    <property type="component" value="Unassembled WGS sequence"/>
</dbReference>
<reference evidence="2 3" key="1">
    <citation type="submission" date="2019-02" db="EMBL/GenBank/DDBJ databases">
        <title>Genomic Encyclopedia of Type Strains, Phase IV (KMG-IV): sequencing the most valuable type-strain genomes for metagenomic binning, comparative biology and taxonomic classification.</title>
        <authorList>
            <person name="Goeker M."/>
        </authorList>
    </citation>
    <scope>NUCLEOTIDE SEQUENCE [LARGE SCALE GENOMIC DNA]</scope>
    <source>
        <strain evidence="2 3">DSM 101727</strain>
    </source>
</reference>
<sequence length="218" mass="23562">MSNGSPDVEAIGKLDPGQLIELLERLDPAAEAIRSIDLDAIAASIDPTKIRKEEFVRLMAALHRLTASGAPVDLGSVTPEVFARLIARASKDQIDGLLERPELRRLVLDEIFLNRMPGHLRKDRAEKVRAVVNWRISGGDGEGGCDRYEMVVDGGVCTTRAGYAENARATITISPVEFIKLITSNASAPVLFMTGKLKVRGDLAFAAGLTGLFDLPRA</sequence>
<keyword evidence="3" id="KW-1185">Reference proteome</keyword>
<dbReference type="SUPFAM" id="SSF55718">
    <property type="entry name" value="SCP-like"/>
    <property type="match status" value="1"/>
</dbReference>
<name>A0A4Q7KN44_9PSEU</name>
<accession>A0A4Q7KN44</accession>
<dbReference type="OrthoDB" id="5243187at2"/>
<evidence type="ECO:0000313" key="3">
    <source>
        <dbReference type="Proteomes" id="UP000294257"/>
    </source>
</evidence>
<proteinExistence type="predicted"/>
<dbReference type="Pfam" id="PF02036">
    <property type="entry name" value="SCP2"/>
    <property type="match status" value="1"/>
</dbReference>
<evidence type="ECO:0000259" key="1">
    <source>
        <dbReference type="Pfam" id="PF02036"/>
    </source>
</evidence>